<keyword evidence="2" id="KW-0732">Signal</keyword>
<reference evidence="3 4" key="1">
    <citation type="submission" date="2014-07" db="EMBL/GenBank/DDBJ databases">
        <title>Draft Genome Sequence of Gephyronic Acid Producer, Cystobacter violaceus Strain Cb vi76.</title>
        <authorList>
            <person name="Stevens D.C."/>
            <person name="Young J."/>
            <person name="Carmichael R."/>
            <person name="Tan J."/>
            <person name="Taylor R.E."/>
        </authorList>
    </citation>
    <scope>NUCLEOTIDE SEQUENCE [LARGE SCALE GENOMIC DNA]</scope>
    <source>
        <strain evidence="3 4">Cb vi76</strain>
    </source>
</reference>
<dbReference type="AlphaFoldDB" id="A0A084SKP3"/>
<evidence type="ECO:0000256" key="2">
    <source>
        <dbReference type="SAM" id="SignalP"/>
    </source>
</evidence>
<dbReference type="Proteomes" id="UP000028547">
    <property type="component" value="Unassembled WGS sequence"/>
</dbReference>
<feature type="signal peptide" evidence="2">
    <location>
        <begin position="1"/>
        <end position="21"/>
    </location>
</feature>
<evidence type="ECO:0008006" key="5">
    <source>
        <dbReference type="Google" id="ProtNLM"/>
    </source>
</evidence>
<protein>
    <recommendedName>
        <fullName evidence="5">DUF2381 family protein</fullName>
    </recommendedName>
</protein>
<name>A0A084SKP3_9BACT</name>
<dbReference type="RefSeq" id="WP_043406743.1">
    <property type="nucleotide sequence ID" value="NZ_JPMI01000267.1"/>
</dbReference>
<keyword evidence="1" id="KW-0175">Coiled coil</keyword>
<proteinExistence type="predicted"/>
<comment type="caution">
    <text evidence="3">The sequence shown here is derived from an EMBL/GenBank/DDBJ whole genome shotgun (WGS) entry which is preliminary data.</text>
</comment>
<sequence>MPVLSAAALLRLVLLAVPVDAAPPACEAGTRHLELTADTPGEALAVCIHPGLPTNFLFDAKLWRVELPAQERFRVIADETGLALVPTGALTPGERVQVRFTFQDGADPAGVRFLLVVHPSEAARLVQVTRQPRSLESYREGEQQAQAEARQCREDKARLDAECSGQRGLLGLLAQSLLGEGGITSKEIGLSVISRPGNTLESMEAHSYRLDTGRVEGGRKMVRLMVAQQLRNHGRTPWTLAGAVLVGPKGEEWKVLGVWTDGPILPGKKRSVGVEVEMTEEAARGTFTLKWWGQEQGDKEEFFEGVVFP</sequence>
<evidence type="ECO:0000256" key="1">
    <source>
        <dbReference type="SAM" id="Coils"/>
    </source>
</evidence>
<dbReference type="EMBL" id="JPMI01000267">
    <property type="protein sequence ID" value="KFA89028.1"/>
    <property type="molecule type" value="Genomic_DNA"/>
</dbReference>
<dbReference type="InterPro" id="IPR011754">
    <property type="entry name" value="Mxa_paralog_2268"/>
</dbReference>
<evidence type="ECO:0000313" key="3">
    <source>
        <dbReference type="EMBL" id="KFA89028.1"/>
    </source>
</evidence>
<feature type="chain" id="PRO_5001781268" description="DUF2381 family protein" evidence="2">
    <location>
        <begin position="22"/>
        <end position="309"/>
    </location>
</feature>
<accession>A0A084SKP3</accession>
<evidence type="ECO:0000313" key="4">
    <source>
        <dbReference type="Proteomes" id="UP000028547"/>
    </source>
</evidence>
<dbReference type="NCBIfam" id="TIGR02268">
    <property type="entry name" value="Myxococcus xanthus paralogous family TIGR02268"/>
    <property type="match status" value="1"/>
</dbReference>
<organism evidence="3 4">
    <name type="scientific">Archangium violaceum Cb vi76</name>
    <dbReference type="NCBI Taxonomy" id="1406225"/>
    <lineage>
        <taxon>Bacteria</taxon>
        <taxon>Pseudomonadati</taxon>
        <taxon>Myxococcota</taxon>
        <taxon>Myxococcia</taxon>
        <taxon>Myxococcales</taxon>
        <taxon>Cystobacterineae</taxon>
        <taxon>Archangiaceae</taxon>
        <taxon>Archangium</taxon>
    </lineage>
</organism>
<feature type="coiled-coil region" evidence="1">
    <location>
        <begin position="135"/>
        <end position="162"/>
    </location>
</feature>
<gene>
    <name evidence="3" type="ORF">Q664_37565</name>
</gene>
<dbReference type="Pfam" id="PF09544">
    <property type="entry name" value="DUF2381"/>
    <property type="match status" value="1"/>
</dbReference>